<dbReference type="GO" id="GO:0071555">
    <property type="term" value="P:cell wall organization"/>
    <property type="evidence" value="ECO:0007669"/>
    <property type="project" value="UniProtKB-UniRule"/>
</dbReference>
<evidence type="ECO:0000313" key="10">
    <source>
        <dbReference type="EMBL" id="WHQ72589.1"/>
    </source>
</evidence>
<dbReference type="GO" id="GO:0018104">
    <property type="term" value="P:peptidoglycan-protein cross-linking"/>
    <property type="evidence" value="ECO:0007669"/>
    <property type="project" value="TreeGrafter"/>
</dbReference>
<evidence type="ECO:0000313" key="11">
    <source>
        <dbReference type="Proteomes" id="UP001223720"/>
    </source>
</evidence>
<organism evidence="10 11">
    <name type="scientific">Methylorubrum extorquens</name>
    <name type="common">Methylobacterium dichloromethanicum</name>
    <name type="synonym">Methylobacterium extorquens</name>
    <dbReference type="NCBI Taxonomy" id="408"/>
    <lineage>
        <taxon>Bacteria</taxon>
        <taxon>Pseudomonadati</taxon>
        <taxon>Pseudomonadota</taxon>
        <taxon>Alphaproteobacteria</taxon>
        <taxon>Hyphomicrobiales</taxon>
        <taxon>Methylobacteriaceae</taxon>
        <taxon>Methylorubrum</taxon>
    </lineage>
</organism>
<evidence type="ECO:0000256" key="1">
    <source>
        <dbReference type="ARBA" id="ARBA00004752"/>
    </source>
</evidence>
<keyword evidence="5 7" id="KW-0573">Peptidoglycan synthesis</keyword>
<dbReference type="GO" id="GO:0008360">
    <property type="term" value="P:regulation of cell shape"/>
    <property type="evidence" value="ECO:0007669"/>
    <property type="project" value="UniProtKB-UniRule"/>
</dbReference>
<dbReference type="PROSITE" id="PS52029">
    <property type="entry name" value="LD_TPASE"/>
    <property type="match status" value="1"/>
</dbReference>
<dbReference type="EMBL" id="CP073633">
    <property type="protein sequence ID" value="WHQ72589.1"/>
    <property type="molecule type" value="Genomic_DNA"/>
</dbReference>
<evidence type="ECO:0000256" key="7">
    <source>
        <dbReference type="PROSITE-ProRule" id="PRU01373"/>
    </source>
</evidence>
<evidence type="ECO:0000256" key="6">
    <source>
        <dbReference type="ARBA" id="ARBA00023316"/>
    </source>
</evidence>
<accession>A0AAX3WP14</accession>
<evidence type="ECO:0000256" key="4">
    <source>
        <dbReference type="ARBA" id="ARBA00022960"/>
    </source>
</evidence>
<keyword evidence="6 7" id="KW-0961">Cell wall biogenesis/degradation</keyword>
<dbReference type="Proteomes" id="UP001223720">
    <property type="component" value="Chromosome"/>
</dbReference>
<dbReference type="InterPro" id="IPR050979">
    <property type="entry name" value="LD-transpeptidase"/>
</dbReference>
<dbReference type="GO" id="GO:0005576">
    <property type="term" value="C:extracellular region"/>
    <property type="evidence" value="ECO:0007669"/>
    <property type="project" value="TreeGrafter"/>
</dbReference>
<evidence type="ECO:0000256" key="3">
    <source>
        <dbReference type="ARBA" id="ARBA00022679"/>
    </source>
</evidence>
<dbReference type="InterPro" id="IPR038063">
    <property type="entry name" value="Transpep_catalytic_dom"/>
</dbReference>
<dbReference type="CDD" id="cd16913">
    <property type="entry name" value="YkuD_like"/>
    <property type="match status" value="1"/>
</dbReference>
<dbReference type="Pfam" id="PF03734">
    <property type="entry name" value="YkuD"/>
    <property type="match status" value="1"/>
</dbReference>
<feature type="domain" description="L,D-TPase catalytic" evidence="9">
    <location>
        <begin position="12"/>
        <end position="128"/>
    </location>
</feature>
<evidence type="ECO:0000256" key="2">
    <source>
        <dbReference type="ARBA" id="ARBA00005992"/>
    </source>
</evidence>
<dbReference type="SUPFAM" id="SSF141523">
    <property type="entry name" value="L,D-transpeptidase catalytic domain-like"/>
    <property type="match status" value="1"/>
</dbReference>
<keyword evidence="3" id="KW-0808">Transferase</keyword>
<keyword evidence="4 7" id="KW-0133">Cell shape</keyword>
<dbReference type="AlphaFoldDB" id="A0AAX3WP14"/>
<evidence type="ECO:0000259" key="9">
    <source>
        <dbReference type="PROSITE" id="PS52029"/>
    </source>
</evidence>
<comment type="similarity">
    <text evidence="2">Belongs to the YkuD family.</text>
</comment>
<feature type="active site" description="Nucleophile" evidence="7">
    <location>
        <position position="100"/>
    </location>
</feature>
<comment type="pathway">
    <text evidence="1 7">Cell wall biogenesis; peptidoglycan biosynthesis.</text>
</comment>
<gene>
    <name evidence="10" type="ORF">KEC54_00610</name>
</gene>
<feature type="region of interest" description="Disordered" evidence="8">
    <location>
        <begin position="128"/>
        <end position="171"/>
    </location>
</feature>
<evidence type="ECO:0000256" key="8">
    <source>
        <dbReference type="SAM" id="MobiDB-lite"/>
    </source>
</evidence>
<dbReference type="GO" id="GO:0016740">
    <property type="term" value="F:transferase activity"/>
    <property type="evidence" value="ECO:0007669"/>
    <property type="project" value="UniProtKB-KW"/>
</dbReference>
<dbReference type="GO" id="GO:0071972">
    <property type="term" value="F:peptidoglycan L,D-transpeptidase activity"/>
    <property type="evidence" value="ECO:0007669"/>
    <property type="project" value="TreeGrafter"/>
</dbReference>
<feature type="active site" description="Proton donor/acceptor" evidence="7">
    <location>
        <position position="84"/>
    </location>
</feature>
<name>A0AAX3WP14_METEX</name>
<dbReference type="PANTHER" id="PTHR30582:SF2">
    <property type="entry name" value="L,D-TRANSPEPTIDASE YCIB-RELATED"/>
    <property type="match status" value="1"/>
</dbReference>
<sequence length="171" mass="18417">MAKPAVAAPARVLITVDKATQRMRVTVDGKLRYSWAVSTGRAPYKTPAGTFRPFRLEKEHYSREWDDAPMPYSIFFTAAGHAIHASNATRQLGRPASHGCVRLAPSHAAALFTLVRAEGPGATKVTITNGASAGRTARSRSADVRARGRAHHAQRGPSDIWQAGSGDAWTE</sequence>
<proteinExistence type="inferred from homology"/>
<dbReference type="Gene3D" id="2.40.440.10">
    <property type="entry name" value="L,D-transpeptidase catalytic domain-like"/>
    <property type="match status" value="1"/>
</dbReference>
<protein>
    <submittedName>
        <fullName evidence="10">L,D-transpeptidase</fullName>
    </submittedName>
</protein>
<evidence type="ECO:0000256" key="5">
    <source>
        <dbReference type="ARBA" id="ARBA00022984"/>
    </source>
</evidence>
<dbReference type="InterPro" id="IPR005490">
    <property type="entry name" value="LD_TPept_cat_dom"/>
</dbReference>
<reference evidence="10" key="1">
    <citation type="journal article" date="2022" name="Biotechnol. Bioprocess Eng.">
        <title>Pan-genome Analysis Reveals Comparative Genomic Features of Central Metabolic Pathways in Methylorubrum extorquens.</title>
        <authorList>
            <person name="Lee G.M."/>
            <person name="Scott-Nevros Z.K."/>
            <person name="Lee S.-M."/>
            <person name="Kim D."/>
        </authorList>
    </citation>
    <scope>NUCLEOTIDE SEQUENCE</scope>
    <source>
        <strain evidence="10">ATCC 55366</strain>
    </source>
</reference>
<dbReference type="PANTHER" id="PTHR30582">
    <property type="entry name" value="L,D-TRANSPEPTIDASE"/>
    <property type="match status" value="1"/>
</dbReference>